<comment type="subcellular location">
    <subcellularLocation>
        <location evidence="1">Cell membrane</location>
        <topology evidence="1">Multi-pass membrane protein</topology>
    </subcellularLocation>
</comment>
<dbReference type="SUPFAM" id="SSF52540">
    <property type="entry name" value="P-loop containing nucleoside triphosphate hydrolases"/>
    <property type="match status" value="1"/>
</dbReference>
<dbReference type="Pfam" id="PF00005">
    <property type="entry name" value="ABC_tran"/>
    <property type="match status" value="1"/>
</dbReference>
<dbReference type="InterPro" id="IPR003593">
    <property type="entry name" value="AAA+_ATPase"/>
</dbReference>
<feature type="domain" description="ABC transporter" evidence="10">
    <location>
        <begin position="337"/>
        <end position="591"/>
    </location>
</feature>
<dbReference type="EMBL" id="LCLS01000046">
    <property type="protein sequence ID" value="KKU19943.1"/>
    <property type="molecule type" value="Genomic_DNA"/>
</dbReference>
<dbReference type="PANTHER" id="PTHR43394">
    <property type="entry name" value="ATP-DEPENDENT PERMEASE MDL1, MITOCHONDRIAL"/>
    <property type="match status" value="1"/>
</dbReference>
<evidence type="ECO:0000259" key="10">
    <source>
        <dbReference type="PROSITE" id="PS50893"/>
    </source>
</evidence>
<dbReference type="GO" id="GO:0005524">
    <property type="term" value="F:ATP binding"/>
    <property type="evidence" value="ECO:0007669"/>
    <property type="project" value="UniProtKB-KW"/>
</dbReference>
<evidence type="ECO:0000256" key="8">
    <source>
        <dbReference type="ARBA" id="ARBA00023136"/>
    </source>
</evidence>
<dbReference type="Gene3D" id="3.40.50.300">
    <property type="entry name" value="P-loop containing nucleotide triphosphate hydrolases"/>
    <property type="match status" value="1"/>
</dbReference>
<feature type="transmembrane region" description="Helical" evidence="9">
    <location>
        <begin position="21"/>
        <end position="40"/>
    </location>
</feature>
<evidence type="ECO:0000256" key="7">
    <source>
        <dbReference type="ARBA" id="ARBA00022989"/>
    </source>
</evidence>
<keyword evidence="7 9" id="KW-1133">Transmembrane helix</keyword>
<evidence type="ECO:0000256" key="1">
    <source>
        <dbReference type="ARBA" id="ARBA00004651"/>
    </source>
</evidence>
<proteinExistence type="predicted"/>
<keyword evidence="5" id="KW-0547">Nucleotide-binding</keyword>
<dbReference type="GO" id="GO:0005886">
    <property type="term" value="C:plasma membrane"/>
    <property type="evidence" value="ECO:0007669"/>
    <property type="project" value="UniProtKB-SubCell"/>
</dbReference>
<evidence type="ECO:0000259" key="11">
    <source>
        <dbReference type="PROSITE" id="PS50929"/>
    </source>
</evidence>
<evidence type="ECO:0000256" key="5">
    <source>
        <dbReference type="ARBA" id="ARBA00022741"/>
    </source>
</evidence>
<evidence type="ECO:0000313" key="13">
    <source>
        <dbReference type="Proteomes" id="UP000034107"/>
    </source>
</evidence>
<dbReference type="AlphaFoldDB" id="A0A0G1QQ89"/>
<dbReference type="InterPro" id="IPR039421">
    <property type="entry name" value="Type_1_exporter"/>
</dbReference>
<evidence type="ECO:0000256" key="4">
    <source>
        <dbReference type="ARBA" id="ARBA00022692"/>
    </source>
</evidence>
<keyword evidence="3" id="KW-1003">Cell membrane</keyword>
<feature type="transmembrane region" description="Helical" evidence="9">
    <location>
        <begin position="52"/>
        <end position="73"/>
    </location>
</feature>
<organism evidence="12 13">
    <name type="scientific">Candidatus Nomurabacteria bacterium GW2011_GWA1_46_11</name>
    <dbReference type="NCBI Taxonomy" id="1618732"/>
    <lineage>
        <taxon>Bacteria</taxon>
        <taxon>Candidatus Nomuraibacteriota</taxon>
    </lineage>
</organism>
<dbReference type="PANTHER" id="PTHR43394:SF1">
    <property type="entry name" value="ATP-BINDING CASSETTE SUB-FAMILY B MEMBER 10, MITOCHONDRIAL"/>
    <property type="match status" value="1"/>
</dbReference>
<name>A0A0G1QQ89_9BACT</name>
<keyword evidence="6" id="KW-0067">ATP-binding</keyword>
<dbReference type="PROSITE" id="PS00211">
    <property type="entry name" value="ABC_TRANSPORTER_1"/>
    <property type="match status" value="1"/>
</dbReference>
<feature type="transmembrane region" description="Helical" evidence="9">
    <location>
        <begin position="159"/>
        <end position="178"/>
    </location>
</feature>
<dbReference type="Proteomes" id="UP000034107">
    <property type="component" value="Unassembled WGS sequence"/>
</dbReference>
<feature type="transmembrane region" description="Helical" evidence="9">
    <location>
        <begin position="245"/>
        <end position="268"/>
    </location>
</feature>
<dbReference type="InterPro" id="IPR027417">
    <property type="entry name" value="P-loop_NTPase"/>
</dbReference>
<dbReference type="Pfam" id="PF00664">
    <property type="entry name" value="ABC_membrane"/>
    <property type="match status" value="1"/>
</dbReference>
<dbReference type="GO" id="GO:0015421">
    <property type="term" value="F:ABC-type oligopeptide transporter activity"/>
    <property type="evidence" value="ECO:0007669"/>
    <property type="project" value="TreeGrafter"/>
</dbReference>
<reference evidence="12 13" key="1">
    <citation type="journal article" date="2015" name="Nature">
        <title>rRNA introns, odd ribosomes, and small enigmatic genomes across a large radiation of phyla.</title>
        <authorList>
            <person name="Brown C.T."/>
            <person name="Hug L.A."/>
            <person name="Thomas B.C."/>
            <person name="Sharon I."/>
            <person name="Castelle C.J."/>
            <person name="Singh A."/>
            <person name="Wilkins M.J."/>
            <person name="Williams K.H."/>
            <person name="Banfield J.F."/>
        </authorList>
    </citation>
    <scope>NUCLEOTIDE SEQUENCE [LARGE SCALE GENOMIC DNA]</scope>
</reference>
<accession>A0A0G1QQ89</accession>
<dbReference type="FunFam" id="3.40.50.300:FF:000221">
    <property type="entry name" value="Multidrug ABC transporter ATP-binding protein"/>
    <property type="match status" value="1"/>
</dbReference>
<evidence type="ECO:0000256" key="6">
    <source>
        <dbReference type="ARBA" id="ARBA00022840"/>
    </source>
</evidence>
<dbReference type="SMART" id="SM00382">
    <property type="entry name" value="AAA"/>
    <property type="match status" value="1"/>
</dbReference>
<dbReference type="PROSITE" id="PS50893">
    <property type="entry name" value="ABC_TRANSPORTER_2"/>
    <property type="match status" value="1"/>
</dbReference>
<dbReference type="InterPro" id="IPR011527">
    <property type="entry name" value="ABC1_TM_dom"/>
</dbReference>
<comment type="caution">
    <text evidence="12">The sequence shown here is derived from an EMBL/GenBank/DDBJ whole genome shotgun (WGS) entry which is preliminary data.</text>
</comment>
<keyword evidence="4 9" id="KW-0812">Transmembrane</keyword>
<dbReference type="InterPro" id="IPR036640">
    <property type="entry name" value="ABC1_TM_sf"/>
</dbReference>
<feature type="transmembrane region" description="Helical" evidence="9">
    <location>
        <begin position="131"/>
        <end position="153"/>
    </location>
</feature>
<evidence type="ECO:0000256" key="2">
    <source>
        <dbReference type="ARBA" id="ARBA00022448"/>
    </source>
</evidence>
<dbReference type="PROSITE" id="PS50929">
    <property type="entry name" value="ABC_TM1F"/>
    <property type="match status" value="1"/>
</dbReference>
<protein>
    <submittedName>
        <fullName evidence="12">ABC transporter related protein</fullName>
    </submittedName>
</protein>
<sequence length="614" mass="69477">MRDFIKKLYEMYRPFRWKMSVVFLFIAFSSGFGLITPYLQGRVVDGLVSRQPINHIAWLIGAALLVALLHNLFAHCRELYEIKNIDFSVRRHISHSTLQRVLGFSIGQHISENSGLKQSVINRGQHSLTTLAYQALYAVLPVMVEVCLLIGVLLYHDQIIGSVMLIGMAIYVSFVTFINSRFRADYRKLEEMHNEDSKFHGEVIRNVEVVLANAQETRAARECDENLGKVHDFASKIAIRFNRFALVRSTIIHLVRFSILLTGAILVYQGKHSVGQLVMYLAWANQVIGQATQVGSLHRQMMQLYASVKKYFDMLSIESDVKVLPNPVRPEKFQGRIEFKHVTFRYKRRDTDEKEAKESDLRPEIGPALDDVSFTIESGQTVALVGESGAGKSTIVHALLRYQDPEVGQIVVDGNDLRVLDLEKYRQSVGLVDQQVSLFDNTLRYNITYGLNGRAALVTDAELDRISEMSSIKRFFPRLEKGYDTVIGERGIKLSGGECQRVGIARALIKEPDILIFDEATSNLDSQNEALIRESIEEASKGRTTIIIAHRFSTIRNVDRVIVFDKGRVVGQGTHEELYQECESYRRLVDHQVTGRIVDVGHLTSLGSSVLTKL</sequence>
<evidence type="ECO:0000313" key="12">
    <source>
        <dbReference type="EMBL" id="KKU19943.1"/>
    </source>
</evidence>
<evidence type="ECO:0000256" key="9">
    <source>
        <dbReference type="SAM" id="Phobius"/>
    </source>
</evidence>
<dbReference type="InterPro" id="IPR017871">
    <property type="entry name" value="ABC_transporter-like_CS"/>
</dbReference>
<dbReference type="InterPro" id="IPR003439">
    <property type="entry name" value="ABC_transporter-like_ATP-bd"/>
</dbReference>
<keyword evidence="2" id="KW-0813">Transport</keyword>
<keyword evidence="8 9" id="KW-0472">Membrane</keyword>
<gene>
    <name evidence="12" type="ORF">UX31_C0046G0003</name>
</gene>
<dbReference type="Gene3D" id="1.20.1560.10">
    <property type="entry name" value="ABC transporter type 1, transmembrane domain"/>
    <property type="match status" value="1"/>
</dbReference>
<feature type="domain" description="ABC transmembrane type-1" evidence="11">
    <location>
        <begin position="21"/>
        <end position="303"/>
    </location>
</feature>
<dbReference type="GO" id="GO:0016887">
    <property type="term" value="F:ATP hydrolysis activity"/>
    <property type="evidence" value="ECO:0007669"/>
    <property type="project" value="InterPro"/>
</dbReference>
<evidence type="ECO:0000256" key="3">
    <source>
        <dbReference type="ARBA" id="ARBA00022475"/>
    </source>
</evidence>
<dbReference type="SUPFAM" id="SSF90123">
    <property type="entry name" value="ABC transporter transmembrane region"/>
    <property type="match status" value="1"/>
</dbReference>